<sequence>MREEGANWGQRGRVVSASDSRSGGRSFPRACASPSLPFPSPVFRRLVPRPASLPPLLIASGSGLAQPSLPFVTSVVLRYSVPLHPQHTRTSCLALRPSLDLPWSSRNPRQLATGPTPLPHTAEAHTQTHPNKCKQAS</sequence>
<evidence type="ECO:0000313" key="3">
    <source>
        <dbReference type="Proteomes" id="UP000762676"/>
    </source>
</evidence>
<dbReference type="Proteomes" id="UP000762676">
    <property type="component" value="Unassembled WGS sequence"/>
</dbReference>
<comment type="caution">
    <text evidence="2">The sequence shown here is derived from an EMBL/GenBank/DDBJ whole genome shotgun (WGS) entry which is preliminary data.</text>
</comment>
<feature type="compositionally biased region" description="Polar residues" evidence="1">
    <location>
        <begin position="124"/>
        <end position="137"/>
    </location>
</feature>
<proteinExistence type="predicted"/>
<organism evidence="2 3">
    <name type="scientific">Elysia marginata</name>
    <dbReference type="NCBI Taxonomy" id="1093978"/>
    <lineage>
        <taxon>Eukaryota</taxon>
        <taxon>Metazoa</taxon>
        <taxon>Spiralia</taxon>
        <taxon>Lophotrochozoa</taxon>
        <taxon>Mollusca</taxon>
        <taxon>Gastropoda</taxon>
        <taxon>Heterobranchia</taxon>
        <taxon>Euthyneura</taxon>
        <taxon>Panpulmonata</taxon>
        <taxon>Sacoglossa</taxon>
        <taxon>Placobranchoidea</taxon>
        <taxon>Plakobranchidae</taxon>
        <taxon>Elysia</taxon>
    </lineage>
</organism>
<protein>
    <submittedName>
        <fullName evidence="2">Uncharacterized protein</fullName>
    </submittedName>
</protein>
<keyword evidence="3" id="KW-1185">Reference proteome</keyword>
<dbReference type="AlphaFoldDB" id="A0AAV4JUN2"/>
<feature type="region of interest" description="Disordered" evidence="1">
    <location>
        <begin position="103"/>
        <end position="137"/>
    </location>
</feature>
<evidence type="ECO:0000313" key="2">
    <source>
        <dbReference type="EMBL" id="GFS26504.1"/>
    </source>
</evidence>
<accession>A0AAV4JUN2</accession>
<dbReference type="EMBL" id="BMAT01010418">
    <property type="protein sequence ID" value="GFS26504.1"/>
    <property type="molecule type" value="Genomic_DNA"/>
</dbReference>
<evidence type="ECO:0000256" key="1">
    <source>
        <dbReference type="SAM" id="MobiDB-lite"/>
    </source>
</evidence>
<reference evidence="2 3" key="1">
    <citation type="journal article" date="2021" name="Elife">
        <title>Chloroplast acquisition without the gene transfer in kleptoplastic sea slugs, Plakobranchus ocellatus.</title>
        <authorList>
            <person name="Maeda T."/>
            <person name="Takahashi S."/>
            <person name="Yoshida T."/>
            <person name="Shimamura S."/>
            <person name="Takaki Y."/>
            <person name="Nagai Y."/>
            <person name="Toyoda A."/>
            <person name="Suzuki Y."/>
            <person name="Arimoto A."/>
            <person name="Ishii H."/>
            <person name="Satoh N."/>
            <person name="Nishiyama T."/>
            <person name="Hasebe M."/>
            <person name="Maruyama T."/>
            <person name="Minagawa J."/>
            <person name="Obokata J."/>
            <person name="Shigenobu S."/>
        </authorList>
    </citation>
    <scope>NUCLEOTIDE SEQUENCE [LARGE SCALE GENOMIC DNA]</scope>
</reference>
<gene>
    <name evidence="2" type="ORF">ElyMa_005216600</name>
</gene>
<feature type="region of interest" description="Disordered" evidence="1">
    <location>
        <begin position="1"/>
        <end position="32"/>
    </location>
</feature>
<name>A0AAV4JUN2_9GAST</name>